<keyword evidence="11" id="KW-1185">Reference proteome</keyword>
<dbReference type="PANTHER" id="PTHR24243:SF208">
    <property type="entry name" value="PYROKININ-1 RECEPTOR"/>
    <property type="match status" value="1"/>
</dbReference>
<evidence type="ECO:0000256" key="5">
    <source>
        <dbReference type="ARBA" id="ARBA00023136"/>
    </source>
</evidence>
<evidence type="ECO:0000256" key="7">
    <source>
        <dbReference type="ARBA" id="ARBA00023224"/>
    </source>
</evidence>
<sequence length="337" mass="39335">MNTTVSDSVFDFITKYSLYSGCVILTLGIFGNLLNILVFTKLKIFRNNRSAFYLTIESISNILFLLYIISLNILIWIYSIDATEYYPIGCKLRYILLQALILISYSMICCATVDQYFSTNCRLHFRQLCTLKLTRCLAFTLICIWITHSILFGCFLDIQPGNGCVLSSRIYRQYVTYFVYPVLIGLLPIFTASVFSLLAFRNVRHIIRRQSSIKRRRLDRQMTALVLTRVIIFVCLGTPYTSFRIYSLNSLVPRNKPMIVVIEQLLQCIFTFLIALNSSISFYIFVICSSRFRRQVKLVFVKNCWKRVKYICCSRCRLNFQENQLASHSNMDYEDPN</sequence>
<dbReference type="GO" id="GO:0016020">
    <property type="term" value="C:membrane"/>
    <property type="evidence" value="ECO:0007669"/>
    <property type="project" value="UniProtKB-SubCell"/>
</dbReference>
<feature type="transmembrane region" description="Helical" evidence="8">
    <location>
        <begin position="137"/>
        <end position="158"/>
    </location>
</feature>
<feature type="domain" description="G-protein coupled receptors family 1 profile" evidence="9">
    <location>
        <begin position="31"/>
        <end position="285"/>
    </location>
</feature>
<feature type="transmembrane region" description="Helical" evidence="8">
    <location>
        <begin position="51"/>
        <end position="75"/>
    </location>
</feature>
<evidence type="ECO:0000313" key="10">
    <source>
        <dbReference type="EMBL" id="CAF0836757.1"/>
    </source>
</evidence>
<name>A0A813VDH1_ADIRI</name>
<evidence type="ECO:0000256" key="8">
    <source>
        <dbReference type="SAM" id="Phobius"/>
    </source>
</evidence>
<feature type="transmembrane region" description="Helical" evidence="8">
    <location>
        <begin position="95"/>
        <end position="117"/>
    </location>
</feature>
<evidence type="ECO:0000256" key="4">
    <source>
        <dbReference type="ARBA" id="ARBA00023040"/>
    </source>
</evidence>
<dbReference type="PANTHER" id="PTHR24243">
    <property type="entry name" value="G-PROTEIN COUPLED RECEPTOR"/>
    <property type="match status" value="1"/>
</dbReference>
<dbReference type="PROSITE" id="PS50262">
    <property type="entry name" value="G_PROTEIN_RECEP_F1_2"/>
    <property type="match status" value="1"/>
</dbReference>
<keyword evidence="6" id="KW-0675">Receptor</keyword>
<organism evidence="10 11">
    <name type="scientific">Adineta ricciae</name>
    <name type="common">Rotifer</name>
    <dbReference type="NCBI Taxonomy" id="249248"/>
    <lineage>
        <taxon>Eukaryota</taxon>
        <taxon>Metazoa</taxon>
        <taxon>Spiralia</taxon>
        <taxon>Gnathifera</taxon>
        <taxon>Rotifera</taxon>
        <taxon>Eurotatoria</taxon>
        <taxon>Bdelloidea</taxon>
        <taxon>Adinetida</taxon>
        <taxon>Adinetidae</taxon>
        <taxon>Adineta</taxon>
    </lineage>
</organism>
<dbReference type="AlphaFoldDB" id="A0A813VDH1"/>
<protein>
    <recommendedName>
        <fullName evidence="9">G-protein coupled receptors family 1 profile domain-containing protein</fullName>
    </recommendedName>
</protein>
<dbReference type="GO" id="GO:0004930">
    <property type="term" value="F:G protein-coupled receptor activity"/>
    <property type="evidence" value="ECO:0007669"/>
    <property type="project" value="UniProtKB-KW"/>
</dbReference>
<comment type="caution">
    <text evidence="10">The sequence shown here is derived from an EMBL/GenBank/DDBJ whole genome shotgun (WGS) entry which is preliminary data.</text>
</comment>
<gene>
    <name evidence="10" type="ORF">XAT740_LOCUS4753</name>
</gene>
<keyword evidence="2 8" id="KW-0812">Transmembrane</keyword>
<keyword evidence="7" id="KW-0807">Transducer</keyword>
<dbReference type="Proteomes" id="UP000663828">
    <property type="component" value="Unassembled WGS sequence"/>
</dbReference>
<dbReference type="InterPro" id="IPR017452">
    <property type="entry name" value="GPCR_Rhodpsn_7TM"/>
</dbReference>
<dbReference type="EMBL" id="CAJNOR010000198">
    <property type="protein sequence ID" value="CAF0836757.1"/>
    <property type="molecule type" value="Genomic_DNA"/>
</dbReference>
<evidence type="ECO:0000256" key="2">
    <source>
        <dbReference type="ARBA" id="ARBA00022692"/>
    </source>
</evidence>
<evidence type="ECO:0000256" key="6">
    <source>
        <dbReference type="ARBA" id="ARBA00023170"/>
    </source>
</evidence>
<evidence type="ECO:0000259" key="9">
    <source>
        <dbReference type="PROSITE" id="PS50262"/>
    </source>
</evidence>
<accession>A0A813VDH1</accession>
<keyword evidence="3 8" id="KW-1133">Transmembrane helix</keyword>
<dbReference type="Gene3D" id="1.20.1070.10">
    <property type="entry name" value="Rhodopsin 7-helix transmembrane proteins"/>
    <property type="match status" value="1"/>
</dbReference>
<evidence type="ECO:0000256" key="1">
    <source>
        <dbReference type="ARBA" id="ARBA00004141"/>
    </source>
</evidence>
<reference evidence="10" key="1">
    <citation type="submission" date="2021-02" db="EMBL/GenBank/DDBJ databases">
        <authorList>
            <person name="Nowell W R."/>
        </authorList>
    </citation>
    <scope>NUCLEOTIDE SEQUENCE</scope>
</reference>
<feature type="transmembrane region" description="Helical" evidence="8">
    <location>
        <begin position="178"/>
        <end position="200"/>
    </location>
</feature>
<keyword evidence="5 8" id="KW-0472">Membrane</keyword>
<evidence type="ECO:0000313" key="11">
    <source>
        <dbReference type="Proteomes" id="UP000663828"/>
    </source>
</evidence>
<proteinExistence type="predicted"/>
<comment type="subcellular location">
    <subcellularLocation>
        <location evidence="1">Membrane</location>
        <topology evidence="1">Multi-pass membrane protein</topology>
    </subcellularLocation>
</comment>
<feature type="transmembrane region" description="Helical" evidence="8">
    <location>
        <begin position="221"/>
        <end position="241"/>
    </location>
</feature>
<feature type="transmembrane region" description="Helical" evidence="8">
    <location>
        <begin position="261"/>
        <end position="288"/>
    </location>
</feature>
<keyword evidence="4" id="KW-0297">G-protein coupled receptor</keyword>
<evidence type="ECO:0000256" key="3">
    <source>
        <dbReference type="ARBA" id="ARBA00022989"/>
    </source>
</evidence>
<feature type="transmembrane region" description="Helical" evidence="8">
    <location>
        <begin position="16"/>
        <end position="39"/>
    </location>
</feature>
<dbReference type="SUPFAM" id="SSF81321">
    <property type="entry name" value="Family A G protein-coupled receptor-like"/>
    <property type="match status" value="1"/>
</dbReference>